<sequence>MAEEREDPEGVRGPPVVLVAVDDDGVIARDSLAAEKLCEARTIDVVAHDRVVQLGVPVHLHGTGDVPGLVEQHVLVGFHDHQARLAEIRGEPFSGDESSGCSVFGEFVG</sequence>
<proteinExistence type="predicted"/>
<evidence type="ECO:0000313" key="1">
    <source>
        <dbReference type="EMBL" id="BDZ38218.1"/>
    </source>
</evidence>
<reference evidence="2" key="1">
    <citation type="journal article" date="2019" name="Int. J. Syst. Evol. Microbiol.">
        <title>The Global Catalogue of Microorganisms (GCM) 10K type strain sequencing project: providing services to taxonomists for standard genome sequencing and annotation.</title>
        <authorList>
            <consortium name="The Broad Institute Genomics Platform"/>
            <consortium name="The Broad Institute Genome Sequencing Center for Infectious Disease"/>
            <person name="Wu L."/>
            <person name="Ma J."/>
        </authorList>
    </citation>
    <scope>NUCLEOTIDE SEQUENCE [LARGE SCALE GENOMIC DNA]</scope>
    <source>
        <strain evidence="2">NBRC 106310</strain>
    </source>
</reference>
<evidence type="ECO:0000313" key="2">
    <source>
        <dbReference type="Proteomes" id="UP001321543"/>
    </source>
</evidence>
<organism evidence="1 2">
    <name type="scientific">Microbacterium suwonense</name>
    <dbReference type="NCBI Taxonomy" id="683047"/>
    <lineage>
        <taxon>Bacteria</taxon>
        <taxon>Bacillati</taxon>
        <taxon>Actinomycetota</taxon>
        <taxon>Actinomycetes</taxon>
        <taxon>Micrococcales</taxon>
        <taxon>Microbacteriaceae</taxon>
        <taxon>Microbacterium</taxon>
    </lineage>
</organism>
<protein>
    <submittedName>
        <fullName evidence="1">Uncharacterized protein</fullName>
    </submittedName>
</protein>
<dbReference type="Proteomes" id="UP001321543">
    <property type="component" value="Chromosome"/>
</dbReference>
<dbReference type="EMBL" id="AP027728">
    <property type="protein sequence ID" value="BDZ38218.1"/>
    <property type="molecule type" value="Genomic_DNA"/>
</dbReference>
<name>A0ABM8FRT8_9MICO</name>
<gene>
    <name evidence="1" type="ORF">GCM10025863_08320</name>
</gene>
<accession>A0ABM8FRT8</accession>
<keyword evidence="2" id="KW-1185">Reference proteome</keyword>